<dbReference type="KEGG" id="mhu:Mhun_0167"/>
<sequence length="427" mass="49469">MKVKDVLLEQKKELILRLQSQYIPRSVEIKNPDSNLIKIIIGPRRAGKSFFVMRYLLDTVPFGYVNFDDEQLTDLEKIPDILTAINDIYAGSRTILMDEIQNISGWELLVNRLARQGYNLFITGSNAHLLSKELATHLTGRHSVTTIFPFSFQEFLQMKNKDLTEAEYRESLEEYSLTGGFPEPLLAFIDKKDYLIRLFDAIIYKDIIRRYNIGYPQGLGDLAHYLCSTISNEYSVHSLTKISGCKSDKTVKKYLDYLEQTFLFFSVPRFSFKFKEQVSSHKKIYCIDNGFITAKGFSSSRNSGRLLENIVAVSLKKDELSGLINFYYWKNAQQEEIDFVVRVYHKIIALVQVCTKMDDTNTKEREVRALLKGAHDLKCSNLVMLTMYEEGEQQEEWFGYSGVIRYIPLWKWLLLPAHEKLGYSLSS</sequence>
<dbReference type="InParanoid" id="Q2FMX1"/>
<dbReference type="GeneID" id="3922610"/>
<name>Q2FMX1_METHJ</name>
<organism evidence="3 4">
    <name type="scientific">Methanospirillum hungatei JF-1 (strain ATCC 27890 / DSM 864 / NBRC 100397 / JF-1)</name>
    <dbReference type="NCBI Taxonomy" id="323259"/>
    <lineage>
        <taxon>Archaea</taxon>
        <taxon>Methanobacteriati</taxon>
        <taxon>Methanobacteriota</taxon>
        <taxon>Stenosarchaea group</taxon>
        <taxon>Methanomicrobia</taxon>
        <taxon>Methanomicrobiales</taxon>
        <taxon>Methanospirillaceae</taxon>
        <taxon>Methanospirillum</taxon>
    </lineage>
</organism>
<dbReference type="EMBL" id="CP000254">
    <property type="protein sequence ID" value="ABD39943.1"/>
    <property type="molecule type" value="Genomic_DNA"/>
</dbReference>
<dbReference type="RefSeq" id="WP_011447239.1">
    <property type="nucleotide sequence ID" value="NC_007796.1"/>
</dbReference>
<dbReference type="Pfam" id="PF13173">
    <property type="entry name" value="AAA_14"/>
    <property type="match status" value="1"/>
</dbReference>
<proteinExistence type="predicted"/>
<dbReference type="SUPFAM" id="SSF52540">
    <property type="entry name" value="P-loop containing nucleoside triphosphate hydrolases"/>
    <property type="match status" value="1"/>
</dbReference>
<dbReference type="STRING" id="323259.Mhun_0167"/>
<dbReference type="OrthoDB" id="371918at2157"/>
<accession>Q2FMX1</accession>
<feature type="domain" description="DUF4143" evidence="2">
    <location>
        <begin position="205"/>
        <end position="354"/>
    </location>
</feature>
<dbReference type="PANTHER" id="PTHR33295">
    <property type="entry name" value="ATPASE"/>
    <property type="match status" value="1"/>
</dbReference>
<reference evidence="4" key="1">
    <citation type="journal article" date="2016" name="Stand. Genomic Sci.">
        <title>Complete genome sequence of Methanospirillum hungatei type strain JF1.</title>
        <authorList>
            <person name="Gunsalus R.P."/>
            <person name="Cook L.E."/>
            <person name="Crable B."/>
            <person name="Rohlin L."/>
            <person name="McDonald E."/>
            <person name="Mouttaki H."/>
            <person name="Sieber J.R."/>
            <person name="Poweleit N."/>
            <person name="Zhou H."/>
            <person name="Lapidus A.L."/>
            <person name="Daligault H.E."/>
            <person name="Land M."/>
            <person name="Gilna P."/>
            <person name="Ivanova N."/>
            <person name="Kyrpides N."/>
            <person name="Culley D.E."/>
            <person name="McInerney M.J."/>
        </authorList>
    </citation>
    <scope>NUCLEOTIDE SEQUENCE [LARGE SCALE GENOMIC DNA]</scope>
    <source>
        <strain evidence="4">ATCC 27890 / DSM 864 / NBRC 100397 / JF-1</strain>
    </source>
</reference>
<dbReference type="InterPro" id="IPR025420">
    <property type="entry name" value="DUF4143"/>
</dbReference>
<dbReference type="PANTHER" id="PTHR33295:SF8">
    <property type="entry name" value="AAA+ ATPASE DOMAIN-CONTAINING PROTEIN"/>
    <property type="match status" value="1"/>
</dbReference>
<dbReference type="eggNOG" id="arCOG03167">
    <property type="taxonomic scope" value="Archaea"/>
</dbReference>
<dbReference type="InterPro" id="IPR041682">
    <property type="entry name" value="AAA_14"/>
</dbReference>
<evidence type="ECO:0000313" key="3">
    <source>
        <dbReference type="EMBL" id="ABD39943.1"/>
    </source>
</evidence>
<gene>
    <name evidence="3" type="ordered locus">Mhun_0167</name>
</gene>
<evidence type="ECO:0000313" key="4">
    <source>
        <dbReference type="Proteomes" id="UP000001941"/>
    </source>
</evidence>
<keyword evidence="4" id="KW-1185">Reference proteome</keyword>
<evidence type="ECO:0000259" key="1">
    <source>
        <dbReference type="Pfam" id="PF13173"/>
    </source>
</evidence>
<feature type="domain" description="AAA" evidence="1">
    <location>
        <begin position="35"/>
        <end position="156"/>
    </location>
</feature>
<dbReference type="InterPro" id="IPR027417">
    <property type="entry name" value="P-loop_NTPase"/>
</dbReference>
<dbReference type="EnsemblBacteria" id="ABD39943">
    <property type="protein sequence ID" value="ABD39943"/>
    <property type="gene ID" value="Mhun_0167"/>
</dbReference>
<dbReference type="Proteomes" id="UP000001941">
    <property type="component" value="Chromosome"/>
</dbReference>
<dbReference type="HOGENOM" id="CLU_041527_0_0_2"/>
<dbReference type="AlphaFoldDB" id="Q2FMX1"/>
<evidence type="ECO:0000259" key="2">
    <source>
        <dbReference type="Pfam" id="PF13635"/>
    </source>
</evidence>
<protein>
    <submittedName>
        <fullName evidence="3">Universally conserved protein</fullName>
    </submittedName>
</protein>
<dbReference type="Pfam" id="PF13635">
    <property type="entry name" value="DUF4143"/>
    <property type="match status" value="1"/>
</dbReference>